<dbReference type="PANTHER" id="PTHR34371:SF2">
    <property type="entry name" value="DUF688 FAMILY PROTEIN"/>
    <property type="match status" value="1"/>
</dbReference>
<dbReference type="AlphaFoldDB" id="A0A7C9D7F7"/>
<name>A0A7C9D7F7_OPUST</name>
<dbReference type="Pfam" id="PF05097">
    <property type="entry name" value="DUF688"/>
    <property type="match status" value="1"/>
</dbReference>
<dbReference type="InterPro" id="IPR007789">
    <property type="entry name" value="DUF688"/>
</dbReference>
<proteinExistence type="predicted"/>
<reference evidence="1" key="1">
    <citation type="journal article" date="2013" name="J. Plant Res.">
        <title>Effect of fungi and light on seed germination of three Opuntia species from semiarid lands of central Mexico.</title>
        <authorList>
            <person name="Delgado-Sanchez P."/>
            <person name="Jimenez-Bremont J.F."/>
            <person name="Guerrero-Gonzalez Mde L."/>
            <person name="Flores J."/>
        </authorList>
    </citation>
    <scope>NUCLEOTIDE SEQUENCE</scope>
    <source>
        <tissue evidence="1">Cladode</tissue>
    </source>
</reference>
<accession>A0A7C9D7F7</accession>
<reference evidence="1" key="2">
    <citation type="submission" date="2020-07" db="EMBL/GenBank/DDBJ databases">
        <authorList>
            <person name="Vera ALvarez R."/>
            <person name="Arias-Moreno D.M."/>
            <person name="Jimenez-Jacinto V."/>
            <person name="Jimenez-Bremont J.F."/>
            <person name="Swaminathan K."/>
            <person name="Moose S.P."/>
            <person name="Guerrero-Gonzalez M.L."/>
            <person name="Marino-Ramirez L."/>
            <person name="Landsman D."/>
            <person name="Rodriguez-Kessler M."/>
            <person name="Delgado-Sanchez P."/>
        </authorList>
    </citation>
    <scope>NUCLEOTIDE SEQUENCE</scope>
    <source>
        <tissue evidence="1">Cladode</tissue>
    </source>
</reference>
<sequence>MGSKEEREGSKPTSSLPLFSLPALRNLQHSGNLSSPLHTQASVPFRWEEQPGKPRPCTTLAFPSTATTTTTPKCLDLPPRLLFTEAKLTTKTPSPTTVLEGPDNFIGKSISFSFLRKGQVPSDKAPEGRFLGTVVLSNKKDKRLFGSWRRKTAGSNLRNRSTESEVHEGNLVFSSASDDGTGGSNGRATMTVATISEKKGALGMSQAKSHFWETMYGTFKQAIPRRSTKCKKDAS</sequence>
<dbReference type="EMBL" id="GISG01095395">
    <property type="protein sequence ID" value="MBA4635448.1"/>
    <property type="molecule type" value="Transcribed_RNA"/>
</dbReference>
<evidence type="ECO:0000313" key="1">
    <source>
        <dbReference type="EMBL" id="MBA4635446.1"/>
    </source>
</evidence>
<protein>
    <submittedName>
        <fullName evidence="1">Uncharacterized protein</fullName>
    </submittedName>
</protein>
<dbReference type="EMBL" id="GISG01095393">
    <property type="protein sequence ID" value="MBA4635446.1"/>
    <property type="molecule type" value="Transcribed_RNA"/>
</dbReference>
<dbReference type="PANTHER" id="PTHR34371">
    <property type="entry name" value="OS01G0551000 PROTEIN"/>
    <property type="match status" value="1"/>
</dbReference>
<organism evidence="1">
    <name type="scientific">Opuntia streptacantha</name>
    <name type="common">Prickly pear cactus</name>
    <name type="synonym">Opuntia cardona</name>
    <dbReference type="NCBI Taxonomy" id="393608"/>
    <lineage>
        <taxon>Eukaryota</taxon>
        <taxon>Viridiplantae</taxon>
        <taxon>Streptophyta</taxon>
        <taxon>Embryophyta</taxon>
        <taxon>Tracheophyta</taxon>
        <taxon>Spermatophyta</taxon>
        <taxon>Magnoliopsida</taxon>
        <taxon>eudicotyledons</taxon>
        <taxon>Gunneridae</taxon>
        <taxon>Pentapetalae</taxon>
        <taxon>Caryophyllales</taxon>
        <taxon>Cactineae</taxon>
        <taxon>Cactaceae</taxon>
        <taxon>Opuntioideae</taxon>
        <taxon>Opuntia</taxon>
    </lineage>
</organism>